<keyword evidence="1" id="KW-0167">Capsid protein</keyword>
<organism evidence="1">
    <name type="scientific">Spinach deltapartitivirus 1</name>
    <dbReference type="NCBI Taxonomy" id="1985163"/>
    <lineage>
        <taxon>Viruses</taxon>
        <taxon>Riboviria</taxon>
        <taxon>Orthornavirae</taxon>
        <taxon>Pisuviricota</taxon>
        <taxon>Duplopiviricetes</taxon>
        <taxon>Durnavirales</taxon>
        <taxon>Partitiviridae</taxon>
        <taxon>Deltapartitivirus</taxon>
    </lineage>
</organism>
<sequence>MANRNQTVEALIAEGRLYTESYSISTTPRLIDVNFDALYDRITDLLVPLYVGWDALRDLYHGQSATITTNITRDVGYMVTFALWVLYNRLRTVAEGHYYPARTDRMNTRAPVSPRMEFPSFLSQLLESISWLRITDGPTDYLMLFTAAAGTSNNFGRTGVQVPGNSDYENLIDRLRRCGVQMSPIDMTPNVGSFWPTIKVISEESLYYVLGTFHRSHYVTEDVVKAIFLAPSPRALPFPDLTTTIGLVTDSTVVTAFSALTITGAPAGDSPTSAARPVAGCYNVNYRGIRLASGEDTPAGFYVYGRGSTPVYTCYLARRITQFDVNLILRDRFRH</sequence>
<reference evidence="1" key="1">
    <citation type="journal article" date="2017" name="J. Microbiol. Biotechnol.">
        <title>Genome Sequences of Spinach Deltapartitivirus 1, Spinach Amalgavirus 1, and Spinach Latent Virus Identified in Spinach Transcriptome.</title>
        <authorList>
            <person name="Park D."/>
            <person name="Hahn Y."/>
        </authorList>
    </citation>
    <scope>NUCLEOTIDE SEQUENCE</scope>
    <source>
        <strain evidence="1">SRP059420</strain>
    </source>
</reference>
<dbReference type="GO" id="GO:0019028">
    <property type="term" value="C:viral capsid"/>
    <property type="evidence" value="ECO:0007669"/>
    <property type="project" value="UniProtKB-KW"/>
</dbReference>
<evidence type="ECO:0000313" key="1">
    <source>
        <dbReference type="EMBL" id="ARO72611.1"/>
    </source>
</evidence>
<name>A0A1W6S3T7_9VIRU</name>
<accession>A0A1W6S3T7</accession>
<protein>
    <submittedName>
        <fullName evidence="1">Coat protein</fullName>
    </submittedName>
</protein>
<dbReference type="EMBL" id="KY695010">
    <property type="protein sequence ID" value="ARO72611.1"/>
    <property type="molecule type" value="Genomic_RNA"/>
</dbReference>
<proteinExistence type="predicted"/>
<keyword evidence="1" id="KW-0946">Virion</keyword>